<feature type="compositionally biased region" description="Low complexity" evidence="1">
    <location>
        <begin position="34"/>
        <end position="43"/>
    </location>
</feature>
<reference evidence="3 4" key="1">
    <citation type="submission" date="2019-11" db="EMBL/GenBank/DDBJ databases">
        <title>Complete genome sequence of Corynebacterium kalinowskii 1959, a novel Corynebacterium species isolated from soil of a small paddock in Vilsendorf, Germany.</title>
        <authorList>
            <person name="Schaffert L."/>
            <person name="Ruwe M."/>
            <person name="Milse J."/>
            <person name="Hanuschka K."/>
            <person name="Ortseifen V."/>
            <person name="Droste J."/>
            <person name="Brandt D."/>
            <person name="Schlueter L."/>
            <person name="Kutter Y."/>
            <person name="Vinke S."/>
            <person name="Viehoefer P."/>
            <person name="Jacob L."/>
            <person name="Luebke N.-C."/>
            <person name="Schulte-Berndt E."/>
            <person name="Hain C."/>
            <person name="Linder M."/>
            <person name="Schmidt P."/>
            <person name="Wollenschlaeger L."/>
            <person name="Luttermann T."/>
            <person name="Thieme E."/>
            <person name="Hassa J."/>
            <person name="Haak M."/>
            <person name="Wittchen M."/>
            <person name="Mentz A."/>
            <person name="Persicke M."/>
            <person name="Busche T."/>
            <person name="Ruckert C."/>
        </authorList>
    </citation>
    <scope>NUCLEOTIDE SEQUENCE [LARGE SCALE GENOMIC DNA]</scope>
    <source>
        <strain evidence="3 4">2039</strain>
    </source>
</reference>
<organism evidence="3 4">
    <name type="scientific">Corynebacterium occultum</name>
    <dbReference type="NCBI Taxonomy" id="2675219"/>
    <lineage>
        <taxon>Bacteria</taxon>
        <taxon>Bacillati</taxon>
        <taxon>Actinomycetota</taxon>
        <taxon>Actinomycetes</taxon>
        <taxon>Mycobacteriales</taxon>
        <taxon>Corynebacteriaceae</taxon>
        <taxon>Corynebacterium</taxon>
    </lineage>
</organism>
<name>A0A6B8W7R7_9CORY</name>
<dbReference type="AlphaFoldDB" id="A0A6B8W7R7"/>
<evidence type="ECO:0000256" key="1">
    <source>
        <dbReference type="SAM" id="MobiDB-lite"/>
    </source>
</evidence>
<dbReference type="RefSeq" id="WP_156229608.1">
    <property type="nucleotide sequence ID" value="NZ_CP046455.1"/>
</dbReference>
<protein>
    <submittedName>
        <fullName evidence="3">Uncharacterized protein</fullName>
    </submittedName>
</protein>
<dbReference type="PROSITE" id="PS51257">
    <property type="entry name" value="PROKAR_LIPOPROTEIN"/>
    <property type="match status" value="1"/>
</dbReference>
<feature type="compositionally biased region" description="Low complexity" evidence="1">
    <location>
        <begin position="195"/>
        <end position="206"/>
    </location>
</feature>
<proteinExistence type="predicted"/>
<sequence length="353" mass="36508" precursor="true">MRRRIPALLGASLLLGGCATTQSPEDPLNGAESTSTATLDDAGGTGTAVTLPLGEWAPARCPVDQPCDVEFRITDIQVSEKCEFGLKPDAEPPAQDTWVITIYSEARSGLTADGKAHIFTSPEAIDQAGEVQPASYDQPCADNPANADFAYLLTGLDENSEARFADNFAVPAESQALLFEGYRIALPGAGESSGAALPEEPAQQPAGDTPVQGGGGASSGTGVSGAVAPTVVGSCDAEGQALFSDGVRRVVAACADQGGEPDPELPYRCAGTGEQVADPSDCVTATTPKPKPTQPPVATGTTTVTAPPPTRVVHPNPAGFANDYERELWTACANREVIDRLVCTTMYELYGRP</sequence>
<evidence type="ECO:0000256" key="2">
    <source>
        <dbReference type="SAM" id="SignalP"/>
    </source>
</evidence>
<feature type="region of interest" description="Disordered" evidence="1">
    <location>
        <begin position="286"/>
        <end position="316"/>
    </location>
</feature>
<feature type="signal peptide" evidence="2">
    <location>
        <begin position="1"/>
        <end position="21"/>
    </location>
</feature>
<dbReference type="EMBL" id="CP046455">
    <property type="protein sequence ID" value="QGU05990.1"/>
    <property type="molecule type" value="Genomic_DNA"/>
</dbReference>
<feature type="chain" id="PRO_5025334418" evidence="2">
    <location>
        <begin position="22"/>
        <end position="353"/>
    </location>
</feature>
<gene>
    <name evidence="3" type="ORF">COCCU_00105</name>
</gene>
<keyword evidence="2" id="KW-0732">Signal</keyword>
<feature type="region of interest" description="Disordered" evidence="1">
    <location>
        <begin position="23"/>
        <end position="43"/>
    </location>
</feature>
<keyword evidence="4" id="KW-1185">Reference proteome</keyword>
<dbReference type="Proteomes" id="UP000424462">
    <property type="component" value="Chromosome"/>
</dbReference>
<feature type="compositionally biased region" description="Gly residues" evidence="1">
    <location>
        <begin position="212"/>
        <end position="222"/>
    </location>
</feature>
<feature type="region of interest" description="Disordered" evidence="1">
    <location>
        <begin position="190"/>
        <end position="222"/>
    </location>
</feature>
<dbReference type="KEGG" id="cok:COCCU_00105"/>
<evidence type="ECO:0000313" key="4">
    <source>
        <dbReference type="Proteomes" id="UP000424462"/>
    </source>
</evidence>
<feature type="compositionally biased region" description="Low complexity" evidence="1">
    <location>
        <begin position="296"/>
        <end position="315"/>
    </location>
</feature>
<accession>A0A6B8W7R7</accession>
<evidence type="ECO:0000313" key="3">
    <source>
        <dbReference type="EMBL" id="QGU05990.1"/>
    </source>
</evidence>